<feature type="compositionally biased region" description="Basic and acidic residues" evidence="1">
    <location>
        <begin position="399"/>
        <end position="416"/>
    </location>
</feature>
<feature type="compositionally biased region" description="Low complexity" evidence="1">
    <location>
        <begin position="335"/>
        <end position="348"/>
    </location>
</feature>
<dbReference type="InterPro" id="IPR038425">
    <property type="entry name" value="GAT_sf"/>
</dbReference>
<accession>A0AAE8N0G8</accession>
<dbReference type="PROSITE" id="PS50909">
    <property type="entry name" value="GAT"/>
    <property type="match status" value="1"/>
</dbReference>
<evidence type="ECO:0000313" key="3">
    <source>
        <dbReference type="EMBL" id="SPO03817.1"/>
    </source>
</evidence>
<dbReference type="Gene3D" id="1.25.40.90">
    <property type="match status" value="1"/>
</dbReference>
<feature type="compositionally biased region" description="Basic and acidic residues" evidence="1">
    <location>
        <begin position="373"/>
        <end position="387"/>
    </location>
</feature>
<dbReference type="Proteomes" id="UP001187682">
    <property type="component" value="Unassembled WGS sequence"/>
</dbReference>
<dbReference type="EMBL" id="ONZQ02000009">
    <property type="protein sequence ID" value="SPO03817.1"/>
    <property type="molecule type" value="Genomic_DNA"/>
</dbReference>
<dbReference type="CDD" id="cd21383">
    <property type="entry name" value="GAT_GGA_Tom1-like"/>
    <property type="match status" value="1"/>
</dbReference>
<dbReference type="InterPro" id="IPR008942">
    <property type="entry name" value="ENTH_VHS"/>
</dbReference>
<gene>
    <name evidence="3" type="ORF">DNG_06500</name>
</gene>
<evidence type="ECO:0000259" key="2">
    <source>
        <dbReference type="PROSITE" id="PS50909"/>
    </source>
</evidence>
<evidence type="ECO:0000256" key="1">
    <source>
        <dbReference type="SAM" id="MobiDB-lite"/>
    </source>
</evidence>
<protein>
    <recommendedName>
        <fullName evidence="2">GAT domain-containing protein</fullName>
    </recommendedName>
</protein>
<dbReference type="GO" id="GO:0035091">
    <property type="term" value="F:phosphatidylinositol binding"/>
    <property type="evidence" value="ECO:0007669"/>
    <property type="project" value="InterPro"/>
</dbReference>
<dbReference type="InterPro" id="IPR004152">
    <property type="entry name" value="GAT_dom"/>
</dbReference>
<dbReference type="SUPFAM" id="SSF48464">
    <property type="entry name" value="ENTH/VHS domain"/>
    <property type="match status" value="1"/>
</dbReference>
<feature type="domain" description="GAT" evidence="2">
    <location>
        <begin position="212"/>
        <end position="301"/>
    </location>
</feature>
<dbReference type="Gene3D" id="1.20.58.160">
    <property type="match status" value="1"/>
</dbReference>
<feature type="region of interest" description="Disordered" evidence="1">
    <location>
        <begin position="166"/>
        <end position="215"/>
    </location>
</feature>
<evidence type="ECO:0000313" key="4">
    <source>
        <dbReference type="Proteomes" id="UP001187682"/>
    </source>
</evidence>
<feature type="compositionally biased region" description="Polar residues" evidence="1">
    <location>
        <begin position="313"/>
        <end position="334"/>
    </location>
</feature>
<name>A0AAE8N0G8_9PEZI</name>
<feature type="region of interest" description="Disordered" evidence="1">
    <location>
        <begin position="306"/>
        <end position="467"/>
    </location>
</feature>
<reference evidence="3" key="1">
    <citation type="submission" date="2018-03" db="EMBL/GenBank/DDBJ databases">
        <authorList>
            <person name="Guldener U."/>
        </authorList>
    </citation>
    <scope>NUCLEOTIDE SEQUENCE</scope>
</reference>
<dbReference type="AlphaFoldDB" id="A0AAE8N0G8"/>
<organism evidence="3 4">
    <name type="scientific">Cephalotrichum gorgonifer</name>
    <dbReference type="NCBI Taxonomy" id="2041049"/>
    <lineage>
        <taxon>Eukaryota</taxon>
        <taxon>Fungi</taxon>
        <taxon>Dikarya</taxon>
        <taxon>Ascomycota</taxon>
        <taxon>Pezizomycotina</taxon>
        <taxon>Sordariomycetes</taxon>
        <taxon>Hypocreomycetidae</taxon>
        <taxon>Microascales</taxon>
        <taxon>Microascaceae</taxon>
        <taxon>Cephalotrichum</taxon>
    </lineage>
</organism>
<dbReference type="GO" id="GO:0043130">
    <property type="term" value="F:ubiquitin binding"/>
    <property type="evidence" value="ECO:0007669"/>
    <property type="project" value="InterPro"/>
</dbReference>
<keyword evidence="4" id="KW-1185">Reference proteome</keyword>
<dbReference type="Pfam" id="PF03127">
    <property type="entry name" value="GAT"/>
    <property type="match status" value="1"/>
</dbReference>
<proteinExistence type="predicted"/>
<dbReference type="SUPFAM" id="SSF89009">
    <property type="entry name" value="GAT-like domain"/>
    <property type="match status" value="1"/>
</dbReference>
<sequence length="467" mass="49825">MKGLGVNKVIGTIKRRTTGLAAPSAENASEPTGESPEAIASNAVQGDEVLFLPTIVDAAESSPAAAAECARLLRKYLVKSYTTPSSTQYNAVMLVRILTDNPGPTFTRNLDKKFVDTVKELLKHGRDRSVLNLLMETLDTFEFTKSWDEGLTPLIEMWKKEKLKNTAYSGPPRPSPDQHYFVTPQPRNDAHGSYSTPSHHHGNNGNSSNRLPDPDQLASRLEEATTSAKLLTQFITNSTAQELLENDLVKEFASRCQSASKSVQGYMAAENPAPDHETMESLLDTNEQLQAALTAHHRAVLSAKKSLGLSSGPAGTSTPRTLSHDTGFTQQNIASSGSGLAQGSSSRSTPHDPQSRRNVRGGETSDSPPVPPRDVDKGKRAVAEHYDPPSGAPSGSNNHPDDPFSDPKDDVDHRGGESSFSAHDALAFDSSRSGFSAAAPYSSQGSGARAGGSGGDDDDIYGSASRR</sequence>
<comment type="caution">
    <text evidence="3">The sequence shown here is derived from an EMBL/GenBank/DDBJ whole genome shotgun (WGS) entry which is preliminary data.</text>
</comment>